<name>A0A0C2WAE2_SERVB</name>
<feature type="chain" id="PRO_5005111228" description="Carboxypeptidase" evidence="7">
    <location>
        <begin position="26"/>
        <end position="536"/>
    </location>
</feature>
<keyword evidence="2 7" id="KW-0121">Carboxypeptidase</keyword>
<dbReference type="PROSITE" id="PS00131">
    <property type="entry name" value="CARBOXYPEPT_SER_SER"/>
    <property type="match status" value="1"/>
</dbReference>
<dbReference type="GO" id="GO:0000324">
    <property type="term" value="C:fungal-type vacuole"/>
    <property type="evidence" value="ECO:0007669"/>
    <property type="project" value="TreeGrafter"/>
</dbReference>
<keyword evidence="9" id="KW-1185">Reference proteome</keyword>
<evidence type="ECO:0000256" key="2">
    <source>
        <dbReference type="ARBA" id="ARBA00022645"/>
    </source>
</evidence>
<keyword evidence="6" id="KW-0325">Glycoprotein</keyword>
<dbReference type="InterPro" id="IPR029058">
    <property type="entry name" value="AB_hydrolase_fold"/>
</dbReference>
<dbReference type="GO" id="GO:0006508">
    <property type="term" value="P:proteolysis"/>
    <property type="evidence" value="ECO:0007669"/>
    <property type="project" value="UniProtKB-KW"/>
</dbReference>
<evidence type="ECO:0000313" key="9">
    <source>
        <dbReference type="Proteomes" id="UP000054097"/>
    </source>
</evidence>
<evidence type="ECO:0000313" key="8">
    <source>
        <dbReference type="EMBL" id="KIM23418.1"/>
    </source>
</evidence>
<evidence type="ECO:0000256" key="1">
    <source>
        <dbReference type="ARBA" id="ARBA00009431"/>
    </source>
</evidence>
<dbReference type="AlphaFoldDB" id="A0A0C2WAE2"/>
<dbReference type="PROSITE" id="PS00560">
    <property type="entry name" value="CARBOXYPEPT_SER_HIS"/>
    <property type="match status" value="1"/>
</dbReference>
<dbReference type="SUPFAM" id="SSF53474">
    <property type="entry name" value="alpha/beta-Hydrolases"/>
    <property type="match status" value="1"/>
</dbReference>
<comment type="similarity">
    <text evidence="1 7">Belongs to the peptidase S10 family.</text>
</comment>
<keyword evidence="3 7" id="KW-0645">Protease</keyword>
<dbReference type="InterPro" id="IPR018202">
    <property type="entry name" value="Ser_caboxypep_ser_AS"/>
</dbReference>
<dbReference type="EC" id="3.4.16.-" evidence="7"/>
<keyword evidence="5 7" id="KW-0378">Hydrolase</keyword>
<dbReference type="STRING" id="933852.A0A0C2WAE2"/>
<dbReference type="Gene3D" id="3.40.50.1820">
    <property type="entry name" value="alpha/beta hydrolase"/>
    <property type="match status" value="1"/>
</dbReference>
<accession>A0A0C2WAE2</accession>
<reference evidence="9" key="2">
    <citation type="submission" date="2015-01" db="EMBL/GenBank/DDBJ databases">
        <title>Evolutionary Origins and Diversification of the Mycorrhizal Mutualists.</title>
        <authorList>
            <consortium name="DOE Joint Genome Institute"/>
            <consortium name="Mycorrhizal Genomics Consortium"/>
            <person name="Kohler A."/>
            <person name="Kuo A."/>
            <person name="Nagy L.G."/>
            <person name="Floudas D."/>
            <person name="Copeland A."/>
            <person name="Barry K.W."/>
            <person name="Cichocki N."/>
            <person name="Veneault-Fourrey C."/>
            <person name="LaButti K."/>
            <person name="Lindquist E.A."/>
            <person name="Lipzen A."/>
            <person name="Lundell T."/>
            <person name="Morin E."/>
            <person name="Murat C."/>
            <person name="Riley R."/>
            <person name="Ohm R."/>
            <person name="Sun H."/>
            <person name="Tunlid A."/>
            <person name="Henrissat B."/>
            <person name="Grigoriev I.V."/>
            <person name="Hibbett D.S."/>
            <person name="Martin F."/>
        </authorList>
    </citation>
    <scope>NUCLEOTIDE SEQUENCE [LARGE SCALE GENOMIC DNA]</scope>
    <source>
        <strain evidence="9">MAFF 305830</strain>
    </source>
</reference>
<sequence length="536" mass="59564">MVLRSLARSPLLIVSLCSLVAAKAAQYPLRAPAGYGASQSTLKNAHFDLVNHGSGYAPTFSNVMEDDFPVLTHHYEVNSTVELSSISDEYFTRVNHPMFPHHSVRIKRSKDWCDTSVKSYTGYIDIGAKHLFFYFFESRSPSNDLILWTNGGPGCSSSLGLFMELGPCQILSEEDISSPKFNPHSWNNNASVIFIDQPIGVGFSYADYGEHVGRTEEAAKDVAAFVAIFMERFVKGKAGAEDLKFHMAGESYGGRYLPVFASEVVDMNTELKKGGWTPVPLKSVMIGNGITDFASMMTSYYDVQCTNASLKPLLPISTCVRMRQAIPRCEALLRSECLDRFDSMSCLAASATCGMELEDPFFMTGLNPYDISKPCDGPIEETLCYPVTQHIRTYLNKPETRKQLGVSKNVGEYKGCSDEVGTDFHTHVDGMRMTAPYVEGLLERGIKVLIYVGTYDWICNHVGNYRWTAALQWSGHKAFNKEELREWKVGGEVAGRTRSAEGLTFATVFGAGHMVPYDKPEQALALLNRWLADQEL</sequence>
<dbReference type="PRINTS" id="PR00724">
    <property type="entry name" value="CRBOXYPTASEC"/>
</dbReference>
<reference evidence="8 9" key="1">
    <citation type="submission" date="2014-04" db="EMBL/GenBank/DDBJ databases">
        <authorList>
            <consortium name="DOE Joint Genome Institute"/>
            <person name="Kuo A."/>
            <person name="Zuccaro A."/>
            <person name="Kohler A."/>
            <person name="Nagy L.G."/>
            <person name="Floudas D."/>
            <person name="Copeland A."/>
            <person name="Barry K.W."/>
            <person name="Cichocki N."/>
            <person name="Veneault-Fourrey C."/>
            <person name="LaButti K."/>
            <person name="Lindquist E.A."/>
            <person name="Lipzen A."/>
            <person name="Lundell T."/>
            <person name="Morin E."/>
            <person name="Murat C."/>
            <person name="Sun H."/>
            <person name="Tunlid A."/>
            <person name="Henrissat B."/>
            <person name="Grigoriev I.V."/>
            <person name="Hibbett D.S."/>
            <person name="Martin F."/>
            <person name="Nordberg H.P."/>
            <person name="Cantor M.N."/>
            <person name="Hua S.X."/>
        </authorList>
    </citation>
    <scope>NUCLEOTIDE SEQUENCE [LARGE SCALE GENOMIC DNA]</scope>
    <source>
        <strain evidence="8 9">MAFF 305830</strain>
    </source>
</reference>
<keyword evidence="4 7" id="KW-0732">Signal</keyword>
<evidence type="ECO:0000256" key="5">
    <source>
        <dbReference type="ARBA" id="ARBA00022801"/>
    </source>
</evidence>
<protein>
    <recommendedName>
        <fullName evidence="7">Carboxypeptidase</fullName>
        <ecNumber evidence="7">3.4.16.-</ecNumber>
    </recommendedName>
</protein>
<proteinExistence type="inferred from homology"/>
<dbReference type="Pfam" id="PF00450">
    <property type="entry name" value="Peptidase_S10"/>
    <property type="match status" value="1"/>
</dbReference>
<organism evidence="8 9">
    <name type="scientific">Serendipita vermifera MAFF 305830</name>
    <dbReference type="NCBI Taxonomy" id="933852"/>
    <lineage>
        <taxon>Eukaryota</taxon>
        <taxon>Fungi</taxon>
        <taxon>Dikarya</taxon>
        <taxon>Basidiomycota</taxon>
        <taxon>Agaricomycotina</taxon>
        <taxon>Agaricomycetes</taxon>
        <taxon>Sebacinales</taxon>
        <taxon>Serendipitaceae</taxon>
        <taxon>Serendipita</taxon>
    </lineage>
</organism>
<dbReference type="Proteomes" id="UP000054097">
    <property type="component" value="Unassembled WGS sequence"/>
</dbReference>
<dbReference type="HOGENOM" id="CLU_008523_10_4_1"/>
<dbReference type="PANTHER" id="PTHR11802:SF113">
    <property type="entry name" value="SERINE CARBOXYPEPTIDASE CTSA-4.1"/>
    <property type="match status" value="1"/>
</dbReference>
<dbReference type="InterPro" id="IPR033124">
    <property type="entry name" value="Ser_caboxypep_his_AS"/>
</dbReference>
<feature type="signal peptide" evidence="7">
    <location>
        <begin position="1"/>
        <end position="25"/>
    </location>
</feature>
<evidence type="ECO:0000256" key="3">
    <source>
        <dbReference type="ARBA" id="ARBA00022670"/>
    </source>
</evidence>
<dbReference type="EMBL" id="KN824337">
    <property type="protein sequence ID" value="KIM23418.1"/>
    <property type="molecule type" value="Genomic_DNA"/>
</dbReference>
<gene>
    <name evidence="8" type="ORF">M408DRAFT_332351</name>
</gene>
<dbReference type="OrthoDB" id="443318at2759"/>
<dbReference type="InterPro" id="IPR001563">
    <property type="entry name" value="Peptidase_S10"/>
</dbReference>
<evidence type="ECO:0000256" key="6">
    <source>
        <dbReference type="ARBA" id="ARBA00023180"/>
    </source>
</evidence>
<dbReference type="Gene3D" id="1.10.287.410">
    <property type="match status" value="1"/>
</dbReference>
<evidence type="ECO:0000256" key="4">
    <source>
        <dbReference type="ARBA" id="ARBA00022729"/>
    </source>
</evidence>
<evidence type="ECO:0000256" key="7">
    <source>
        <dbReference type="RuleBase" id="RU361156"/>
    </source>
</evidence>
<dbReference type="GO" id="GO:0004185">
    <property type="term" value="F:serine-type carboxypeptidase activity"/>
    <property type="evidence" value="ECO:0007669"/>
    <property type="project" value="UniProtKB-UniRule"/>
</dbReference>
<dbReference type="PANTHER" id="PTHR11802">
    <property type="entry name" value="SERINE PROTEASE FAMILY S10 SERINE CARBOXYPEPTIDASE"/>
    <property type="match status" value="1"/>
</dbReference>